<protein>
    <recommendedName>
        <fullName evidence="3">Hydroxymethylpyrimidine pyrophosphatase-like HAD family hydrolase</fullName>
    </recommendedName>
</protein>
<accession>A0ABV5LRX8</accession>
<dbReference type="RefSeq" id="WP_380135654.1">
    <property type="nucleotide sequence ID" value="NZ_JBHLUI010000003.1"/>
</dbReference>
<sequence length="309" mass="32849">MDLRPPRLGLLLDVDGPIASPVTRSVSAPGLLPTLTALLAEGVPVVFNTGRSEGFLRAQVVDPLLVAGLPPRARVHAVCEKGAVHASIGPDGLGEVVVDESVRLPPTVVADLEGLARDRFADLMFVDPGKHAMVSIEQHLHLDSAEYLRRQPEYERAAAEVLRDAGLGFTWRGAAHPDEAGATDWRIDPTIISVDVESAVLGKDRGAAVALDLLAGDGPLPEEWRTAGDSRTDYAMADWLHAQGRRVTHVDVRPADGVLERPFRVLTPGRTVNDVAGAAWLRSVLAVVRGEVDDDAGFDAGFDAGSDLG</sequence>
<comment type="caution">
    <text evidence="1">The sequence shown here is derived from an EMBL/GenBank/DDBJ whole genome shotgun (WGS) entry which is preliminary data.</text>
</comment>
<dbReference type="Proteomes" id="UP001589748">
    <property type="component" value="Unassembled WGS sequence"/>
</dbReference>
<dbReference type="SUPFAM" id="SSF56784">
    <property type="entry name" value="HAD-like"/>
    <property type="match status" value="1"/>
</dbReference>
<gene>
    <name evidence="1" type="ORF">ACFFVI_07700</name>
</gene>
<dbReference type="InterPro" id="IPR036412">
    <property type="entry name" value="HAD-like_sf"/>
</dbReference>
<organism evidence="1 2">
    <name type="scientific">Kineococcus gynurae</name>
    <dbReference type="NCBI Taxonomy" id="452979"/>
    <lineage>
        <taxon>Bacteria</taxon>
        <taxon>Bacillati</taxon>
        <taxon>Actinomycetota</taxon>
        <taxon>Actinomycetes</taxon>
        <taxon>Kineosporiales</taxon>
        <taxon>Kineosporiaceae</taxon>
        <taxon>Kineococcus</taxon>
    </lineage>
</organism>
<reference evidence="1 2" key="1">
    <citation type="submission" date="2024-09" db="EMBL/GenBank/DDBJ databases">
        <authorList>
            <person name="Sun Q."/>
            <person name="Mori K."/>
        </authorList>
    </citation>
    <scope>NUCLEOTIDE SEQUENCE [LARGE SCALE GENOMIC DNA]</scope>
    <source>
        <strain evidence="1 2">TISTR 1856</strain>
    </source>
</reference>
<name>A0ABV5LRX8_9ACTN</name>
<evidence type="ECO:0000313" key="1">
    <source>
        <dbReference type="EMBL" id="MFB9376849.1"/>
    </source>
</evidence>
<evidence type="ECO:0008006" key="3">
    <source>
        <dbReference type="Google" id="ProtNLM"/>
    </source>
</evidence>
<dbReference type="EMBL" id="JBHMDM010000004">
    <property type="protein sequence ID" value="MFB9376849.1"/>
    <property type="molecule type" value="Genomic_DNA"/>
</dbReference>
<keyword evidence="2" id="KW-1185">Reference proteome</keyword>
<proteinExistence type="predicted"/>
<evidence type="ECO:0000313" key="2">
    <source>
        <dbReference type="Proteomes" id="UP001589748"/>
    </source>
</evidence>